<proteinExistence type="predicted"/>
<dbReference type="EMBL" id="PIUK01000542">
    <property type="protein sequence ID" value="MBY6278477.1"/>
    <property type="molecule type" value="Genomic_DNA"/>
</dbReference>
<sequence length="113" mass="12885">MRTEERQSQDRSIGRIPPGTTVSWTSQSWGVEKTKTGQVLAFVPAGHHPRRYFDVDVRGIPASRLKFDFRPSRNDRYIVAVPRGGKSKIVDYYAPMASRLEPEPEITRTPGER</sequence>
<protein>
    <submittedName>
        <fullName evidence="2">Uncharacterized protein</fullName>
    </submittedName>
</protein>
<evidence type="ECO:0000313" key="2">
    <source>
        <dbReference type="EMBL" id="MBY6278477.1"/>
    </source>
</evidence>
<dbReference type="AlphaFoldDB" id="A0A953I4Z0"/>
<comment type="caution">
    <text evidence="2">The sequence shown here is derived from an EMBL/GenBank/DDBJ whole genome shotgun (WGS) entry which is preliminary data.</text>
</comment>
<feature type="region of interest" description="Disordered" evidence="1">
    <location>
        <begin position="1"/>
        <end position="28"/>
    </location>
</feature>
<evidence type="ECO:0000313" key="3">
    <source>
        <dbReference type="Proteomes" id="UP000732377"/>
    </source>
</evidence>
<dbReference type="Proteomes" id="UP000732377">
    <property type="component" value="Unassembled WGS sequence"/>
</dbReference>
<feature type="compositionally biased region" description="Basic and acidic residues" evidence="1">
    <location>
        <begin position="1"/>
        <end position="13"/>
    </location>
</feature>
<gene>
    <name evidence="2" type="ORF">CWE10_20490</name>
</gene>
<organism evidence="2 3">
    <name type="scientific">Symbiobacterium thermophilum</name>
    <dbReference type="NCBI Taxonomy" id="2734"/>
    <lineage>
        <taxon>Bacteria</taxon>
        <taxon>Bacillati</taxon>
        <taxon>Bacillota</taxon>
        <taxon>Clostridia</taxon>
        <taxon>Eubacteriales</taxon>
        <taxon>Symbiobacteriaceae</taxon>
        <taxon>Symbiobacterium</taxon>
    </lineage>
</organism>
<reference evidence="2" key="1">
    <citation type="submission" date="2017-11" db="EMBL/GenBank/DDBJ databases">
        <title>Three new genomes from thermophilic consortium.</title>
        <authorList>
            <person name="Quaggio R."/>
            <person name="Amgarten D."/>
            <person name="Setubal J.C."/>
        </authorList>
    </citation>
    <scope>NUCLEOTIDE SEQUENCE</scope>
    <source>
        <strain evidence="2">ZCTH01-B2</strain>
    </source>
</reference>
<name>A0A953I4Z0_SYMTR</name>
<evidence type="ECO:0000256" key="1">
    <source>
        <dbReference type="SAM" id="MobiDB-lite"/>
    </source>
</evidence>
<accession>A0A953I4Z0</accession>